<dbReference type="PROSITE" id="PS00374">
    <property type="entry name" value="MGMT"/>
    <property type="match status" value="1"/>
</dbReference>
<proteinExistence type="inferred from homology"/>
<gene>
    <name evidence="12" type="ORF">ESB13_01725</name>
</gene>
<feature type="active site" description="Nucleophile; methyl group acceptor" evidence="9">
    <location>
        <position position="127"/>
    </location>
</feature>
<dbReference type="HAMAP" id="MF_00772">
    <property type="entry name" value="OGT"/>
    <property type="match status" value="1"/>
</dbReference>
<evidence type="ECO:0000256" key="6">
    <source>
        <dbReference type="ARBA" id="ARBA00022763"/>
    </source>
</evidence>
<dbReference type="InterPro" id="IPR036631">
    <property type="entry name" value="MGMT_N_sf"/>
</dbReference>
<sequence length="165" mass="18658">MNELHYTYYQSPVGLLKIGGTEQYISEVSFIDNQDQVTHGEPGIPDVIHQCTEELIEFFHGARRQFTLPVHQEGTEFQQRVWGELLSIKFGKTISYQELAKKLGDPQVIRAAASTNGKNKIAIIVPCHRVVGSNRSLVGYAGGLWRKKWLLDHENKIAHGVQTLF</sequence>
<evidence type="ECO:0000259" key="10">
    <source>
        <dbReference type="Pfam" id="PF01035"/>
    </source>
</evidence>
<dbReference type="InterPro" id="IPR014048">
    <property type="entry name" value="MethylDNA_cys_MeTrfase_DNA-bd"/>
</dbReference>
<evidence type="ECO:0000256" key="3">
    <source>
        <dbReference type="ARBA" id="ARBA00022490"/>
    </source>
</evidence>
<comment type="catalytic activity">
    <reaction evidence="1 9">
        <text>a 4-O-methyl-thymidine in DNA + L-cysteinyl-[protein] = a thymidine in DNA + S-methyl-L-cysteinyl-[protein]</text>
        <dbReference type="Rhea" id="RHEA:53428"/>
        <dbReference type="Rhea" id="RHEA-COMP:10131"/>
        <dbReference type="Rhea" id="RHEA-COMP:10132"/>
        <dbReference type="Rhea" id="RHEA-COMP:13555"/>
        <dbReference type="Rhea" id="RHEA-COMP:13556"/>
        <dbReference type="ChEBI" id="CHEBI:29950"/>
        <dbReference type="ChEBI" id="CHEBI:82612"/>
        <dbReference type="ChEBI" id="CHEBI:137386"/>
        <dbReference type="ChEBI" id="CHEBI:137387"/>
        <dbReference type="EC" id="2.1.1.63"/>
    </reaction>
</comment>
<evidence type="ECO:0000259" key="11">
    <source>
        <dbReference type="Pfam" id="PF02870"/>
    </source>
</evidence>
<dbReference type="GO" id="GO:0003908">
    <property type="term" value="F:methylated-DNA-[protein]-cysteine S-methyltransferase activity"/>
    <property type="evidence" value="ECO:0007669"/>
    <property type="project" value="UniProtKB-UniRule"/>
</dbReference>
<organism evidence="12 13">
    <name type="scientific">Filimonas effusa</name>
    <dbReference type="NCBI Taxonomy" id="2508721"/>
    <lineage>
        <taxon>Bacteria</taxon>
        <taxon>Pseudomonadati</taxon>
        <taxon>Bacteroidota</taxon>
        <taxon>Chitinophagia</taxon>
        <taxon>Chitinophagales</taxon>
        <taxon>Chitinophagaceae</taxon>
        <taxon>Filimonas</taxon>
    </lineage>
</organism>
<dbReference type="InterPro" id="IPR023546">
    <property type="entry name" value="MGMT"/>
</dbReference>
<comment type="caution">
    <text evidence="12">The sequence shown here is derived from an EMBL/GenBank/DDBJ whole genome shotgun (WGS) entry which is preliminary data.</text>
</comment>
<reference evidence="12 13" key="1">
    <citation type="submission" date="2019-01" db="EMBL/GenBank/DDBJ databases">
        <title>Filimonas sp. strain TTM-71.</title>
        <authorList>
            <person name="Chen W.-M."/>
        </authorList>
    </citation>
    <scope>NUCLEOTIDE SEQUENCE [LARGE SCALE GENOMIC DNA]</scope>
    <source>
        <strain evidence="12 13">TTM-71</strain>
    </source>
</reference>
<dbReference type="PANTHER" id="PTHR10815:SF13">
    <property type="entry name" value="METHYLATED-DNA--PROTEIN-CYSTEINE METHYLTRANSFERASE"/>
    <property type="match status" value="1"/>
</dbReference>
<evidence type="ECO:0000313" key="13">
    <source>
        <dbReference type="Proteomes" id="UP000290545"/>
    </source>
</evidence>
<dbReference type="InterPro" id="IPR001497">
    <property type="entry name" value="MethylDNA_cys_MeTrfase_AS"/>
</dbReference>
<evidence type="ECO:0000256" key="5">
    <source>
        <dbReference type="ARBA" id="ARBA00022679"/>
    </source>
</evidence>
<dbReference type="GO" id="GO:0006307">
    <property type="term" value="P:DNA alkylation repair"/>
    <property type="evidence" value="ECO:0007669"/>
    <property type="project" value="UniProtKB-UniRule"/>
</dbReference>
<keyword evidence="13" id="KW-1185">Reference proteome</keyword>
<evidence type="ECO:0000256" key="2">
    <source>
        <dbReference type="ARBA" id="ARBA00008711"/>
    </source>
</evidence>
<dbReference type="GO" id="GO:0005737">
    <property type="term" value="C:cytoplasm"/>
    <property type="evidence" value="ECO:0007669"/>
    <property type="project" value="UniProtKB-SubCell"/>
</dbReference>
<comment type="miscellaneous">
    <text evidence="9">This enzyme catalyzes only one turnover and therefore is not strictly catalytic. According to one definition, an enzyme is a biocatalyst that acts repeatedly and over many reaction cycles.</text>
</comment>
<evidence type="ECO:0000256" key="9">
    <source>
        <dbReference type="HAMAP-Rule" id="MF_00772"/>
    </source>
</evidence>
<comment type="catalytic activity">
    <reaction evidence="8 9">
        <text>a 6-O-methyl-2'-deoxyguanosine in DNA + L-cysteinyl-[protein] = S-methyl-L-cysteinyl-[protein] + a 2'-deoxyguanosine in DNA</text>
        <dbReference type="Rhea" id="RHEA:24000"/>
        <dbReference type="Rhea" id="RHEA-COMP:10131"/>
        <dbReference type="Rhea" id="RHEA-COMP:10132"/>
        <dbReference type="Rhea" id="RHEA-COMP:11367"/>
        <dbReference type="Rhea" id="RHEA-COMP:11368"/>
        <dbReference type="ChEBI" id="CHEBI:29950"/>
        <dbReference type="ChEBI" id="CHEBI:82612"/>
        <dbReference type="ChEBI" id="CHEBI:85445"/>
        <dbReference type="ChEBI" id="CHEBI:85448"/>
        <dbReference type="EC" id="2.1.1.63"/>
    </reaction>
</comment>
<evidence type="ECO:0000256" key="1">
    <source>
        <dbReference type="ARBA" id="ARBA00001286"/>
    </source>
</evidence>
<dbReference type="SUPFAM" id="SSF53155">
    <property type="entry name" value="Methylated DNA-protein cysteine methyltransferase domain"/>
    <property type="match status" value="1"/>
</dbReference>
<dbReference type="PANTHER" id="PTHR10815">
    <property type="entry name" value="METHYLATED-DNA--PROTEIN-CYSTEINE METHYLTRANSFERASE"/>
    <property type="match status" value="1"/>
</dbReference>
<dbReference type="InterPro" id="IPR008332">
    <property type="entry name" value="MethylG_MeTrfase_N"/>
</dbReference>
<dbReference type="RefSeq" id="WP_129001312.1">
    <property type="nucleotide sequence ID" value="NZ_SDHZ01000001.1"/>
</dbReference>
<feature type="domain" description="Methylated-DNA-[protein]-cysteine S-methyltransferase DNA binding" evidence="10">
    <location>
        <begin position="76"/>
        <end position="155"/>
    </location>
</feature>
<dbReference type="Proteomes" id="UP000290545">
    <property type="component" value="Unassembled WGS sequence"/>
</dbReference>
<dbReference type="InterPro" id="IPR036388">
    <property type="entry name" value="WH-like_DNA-bd_sf"/>
</dbReference>
<dbReference type="InterPro" id="IPR036217">
    <property type="entry name" value="MethylDNA_cys_MeTrfase_DNAb"/>
</dbReference>
<dbReference type="EC" id="2.1.1.63" evidence="9"/>
<evidence type="ECO:0000313" key="12">
    <source>
        <dbReference type="EMBL" id="RXK85560.1"/>
    </source>
</evidence>
<comment type="subcellular location">
    <subcellularLocation>
        <location evidence="9">Cytoplasm</location>
    </subcellularLocation>
</comment>
<accession>A0A4Q1D8M4</accession>
<keyword evidence="3 9" id="KW-0963">Cytoplasm</keyword>
<name>A0A4Q1D8M4_9BACT</name>
<dbReference type="FunFam" id="1.10.10.10:FF:000214">
    <property type="entry name" value="Methylated-DNA--protein-cysteine methyltransferase"/>
    <property type="match status" value="1"/>
</dbReference>
<dbReference type="Gene3D" id="3.30.160.70">
    <property type="entry name" value="Methylated DNA-protein cysteine methyltransferase domain"/>
    <property type="match status" value="1"/>
</dbReference>
<feature type="domain" description="Methylguanine DNA methyltransferase ribonuclease-like" evidence="11">
    <location>
        <begin position="4"/>
        <end position="70"/>
    </location>
</feature>
<dbReference type="AlphaFoldDB" id="A0A4Q1D8M4"/>
<keyword evidence="4 9" id="KW-0489">Methyltransferase</keyword>
<evidence type="ECO:0000256" key="4">
    <source>
        <dbReference type="ARBA" id="ARBA00022603"/>
    </source>
</evidence>
<dbReference type="EMBL" id="SDHZ01000001">
    <property type="protein sequence ID" value="RXK85560.1"/>
    <property type="molecule type" value="Genomic_DNA"/>
</dbReference>
<protein>
    <recommendedName>
        <fullName evidence="9">Methylated-DNA--protein-cysteine methyltransferase</fullName>
        <ecNumber evidence="9">2.1.1.63</ecNumber>
    </recommendedName>
    <alternativeName>
        <fullName evidence="9">6-O-methylguanine-DNA methyltransferase</fullName>
        <shortName evidence="9">MGMT</shortName>
    </alternativeName>
    <alternativeName>
        <fullName evidence="9">O-6-methylguanine-DNA-alkyltransferase</fullName>
    </alternativeName>
</protein>
<dbReference type="Gene3D" id="1.10.10.10">
    <property type="entry name" value="Winged helix-like DNA-binding domain superfamily/Winged helix DNA-binding domain"/>
    <property type="match status" value="1"/>
</dbReference>
<dbReference type="Pfam" id="PF02870">
    <property type="entry name" value="Methyltransf_1N"/>
    <property type="match status" value="1"/>
</dbReference>
<dbReference type="CDD" id="cd06445">
    <property type="entry name" value="ATase"/>
    <property type="match status" value="1"/>
</dbReference>
<comment type="function">
    <text evidence="9">Involved in the cellular defense against the biological effects of O6-methylguanine (O6-MeG) and O4-methylthymine (O4-MeT) in DNA. Repairs the methylated nucleobase in DNA by stoichiometrically transferring the methyl group to a cysteine residue in the enzyme. This is a suicide reaction: the enzyme is irreversibly inactivated.</text>
</comment>
<evidence type="ECO:0000256" key="8">
    <source>
        <dbReference type="ARBA" id="ARBA00049348"/>
    </source>
</evidence>
<dbReference type="GO" id="GO:0032259">
    <property type="term" value="P:methylation"/>
    <property type="evidence" value="ECO:0007669"/>
    <property type="project" value="UniProtKB-KW"/>
</dbReference>
<comment type="similarity">
    <text evidence="2 9">Belongs to the MGMT family.</text>
</comment>
<dbReference type="NCBIfam" id="TIGR00589">
    <property type="entry name" value="ogt"/>
    <property type="match status" value="1"/>
</dbReference>
<dbReference type="Pfam" id="PF01035">
    <property type="entry name" value="DNA_binding_1"/>
    <property type="match status" value="1"/>
</dbReference>
<keyword evidence="7 9" id="KW-0234">DNA repair</keyword>
<keyword evidence="5 9" id="KW-0808">Transferase</keyword>
<dbReference type="OrthoDB" id="9802228at2"/>
<evidence type="ECO:0000256" key="7">
    <source>
        <dbReference type="ARBA" id="ARBA00023204"/>
    </source>
</evidence>
<dbReference type="SUPFAM" id="SSF46767">
    <property type="entry name" value="Methylated DNA-protein cysteine methyltransferase, C-terminal domain"/>
    <property type="match status" value="1"/>
</dbReference>
<keyword evidence="6 9" id="KW-0227">DNA damage</keyword>